<evidence type="ECO:0000313" key="2">
    <source>
        <dbReference type="Proteomes" id="UP000198597"/>
    </source>
</evidence>
<organism evidence="1 2">
    <name type="scientific">Clostridium gasigenes</name>
    <dbReference type="NCBI Taxonomy" id="94869"/>
    <lineage>
        <taxon>Bacteria</taxon>
        <taxon>Bacillati</taxon>
        <taxon>Bacillota</taxon>
        <taxon>Clostridia</taxon>
        <taxon>Eubacteriales</taxon>
        <taxon>Clostridiaceae</taxon>
        <taxon>Clostridium</taxon>
    </lineage>
</organism>
<dbReference type="AlphaFoldDB" id="A0A1H0VIM6"/>
<dbReference type="Proteomes" id="UP000198597">
    <property type="component" value="Unassembled WGS sequence"/>
</dbReference>
<name>A0A1H0VIM6_9CLOT</name>
<sequence>MYGINYTVVKIFSQTSEYCKMAFVEFYKFRRSTHQTSFYTVKALTRLKIGYEKAYIKICYNSTIKENRGAK</sequence>
<evidence type="ECO:0000313" key="1">
    <source>
        <dbReference type="EMBL" id="SDP78300.1"/>
    </source>
</evidence>
<gene>
    <name evidence="1" type="ORF">SAMN04488529_1178</name>
</gene>
<accession>A0A1H0VIM6</accession>
<dbReference type="EMBL" id="FNJM01000017">
    <property type="protein sequence ID" value="SDP78300.1"/>
    <property type="molecule type" value="Genomic_DNA"/>
</dbReference>
<dbReference type="STRING" id="94869.SAMN04488529_1178"/>
<protein>
    <submittedName>
        <fullName evidence="1">Uncharacterized protein</fullName>
    </submittedName>
</protein>
<proteinExistence type="predicted"/>
<reference evidence="1 2" key="1">
    <citation type="submission" date="2016-10" db="EMBL/GenBank/DDBJ databases">
        <authorList>
            <person name="de Groot N.N."/>
        </authorList>
    </citation>
    <scope>NUCLEOTIDE SEQUENCE [LARGE SCALE GENOMIC DNA]</scope>
    <source>
        <strain evidence="1 2">DSM 12272</strain>
    </source>
</reference>
<keyword evidence="2" id="KW-1185">Reference proteome</keyword>